<proteinExistence type="inferred from homology"/>
<evidence type="ECO:0000256" key="4">
    <source>
        <dbReference type="ARBA" id="ARBA00022729"/>
    </source>
</evidence>
<dbReference type="GO" id="GO:0030313">
    <property type="term" value="C:cell envelope"/>
    <property type="evidence" value="ECO:0007669"/>
    <property type="project" value="UniProtKB-SubCell"/>
</dbReference>
<comment type="caution">
    <text evidence="6">The sequence shown here is derived from an EMBL/GenBank/DDBJ whole genome shotgun (WGS) entry which is preliminary data.</text>
</comment>
<name>A0A511D0G7_9PSEU</name>
<dbReference type="PRINTS" id="PR00690">
    <property type="entry name" value="ADHESNFAMILY"/>
</dbReference>
<dbReference type="GO" id="GO:0030001">
    <property type="term" value="P:metal ion transport"/>
    <property type="evidence" value="ECO:0007669"/>
    <property type="project" value="InterPro"/>
</dbReference>
<dbReference type="AlphaFoldDB" id="A0A511D0G7"/>
<dbReference type="SUPFAM" id="SSF53807">
    <property type="entry name" value="Helical backbone' metal receptor"/>
    <property type="match status" value="1"/>
</dbReference>
<accession>A0A511D0G7</accession>
<keyword evidence="7" id="KW-1185">Reference proteome</keyword>
<dbReference type="PANTHER" id="PTHR42953">
    <property type="entry name" value="HIGH-AFFINITY ZINC UPTAKE SYSTEM PROTEIN ZNUA-RELATED"/>
    <property type="match status" value="1"/>
</dbReference>
<evidence type="ECO:0000313" key="6">
    <source>
        <dbReference type="EMBL" id="GEL18023.1"/>
    </source>
</evidence>
<dbReference type="Pfam" id="PF01297">
    <property type="entry name" value="ZnuA"/>
    <property type="match status" value="1"/>
</dbReference>
<sequence>MAAIQGISTAAEATTADIERVAELIASRQVPAVFVETSVPRQTIDALLAATARRGHPAVVGGELFTDAAGAPGTPEGSYLGMVRANVDRIADALGAPAAAGG</sequence>
<reference evidence="6 7" key="1">
    <citation type="submission" date="2019-07" db="EMBL/GenBank/DDBJ databases">
        <title>Whole genome shotgun sequence of Pseudonocardia asaccharolytica NBRC 16224.</title>
        <authorList>
            <person name="Hosoyama A."/>
            <person name="Uohara A."/>
            <person name="Ohji S."/>
            <person name="Ichikawa N."/>
        </authorList>
    </citation>
    <scope>NUCLEOTIDE SEQUENCE [LARGE SCALE GENOMIC DNA]</scope>
    <source>
        <strain evidence="6 7">NBRC 16224</strain>
    </source>
</reference>
<evidence type="ECO:0000313" key="7">
    <source>
        <dbReference type="Proteomes" id="UP000321328"/>
    </source>
</evidence>
<dbReference type="Gene3D" id="3.40.50.1980">
    <property type="entry name" value="Nitrogenase molybdenum iron protein domain"/>
    <property type="match status" value="1"/>
</dbReference>
<dbReference type="EMBL" id="BJVI01000014">
    <property type="protein sequence ID" value="GEL18023.1"/>
    <property type="molecule type" value="Genomic_DNA"/>
</dbReference>
<evidence type="ECO:0000256" key="2">
    <source>
        <dbReference type="ARBA" id="ARBA00022448"/>
    </source>
</evidence>
<dbReference type="Proteomes" id="UP000321328">
    <property type="component" value="Unassembled WGS sequence"/>
</dbReference>
<keyword evidence="4" id="KW-0732">Signal</keyword>
<evidence type="ECO:0000256" key="1">
    <source>
        <dbReference type="ARBA" id="ARBA00004196"/>
    </source>
</evidence>
<dbReference type="PANTHER" id="PTHR42953:SF1">
    <property type="entry name" value="METAL-BINDING PROTEIN HI_0362-RELATED"/>
    <property type="match status" value="1"/>
</dbReference>
<protein>
    <recommendedName>
        <fullName evidence="8">Manganese transporter</fullName>
    </recommendedName>
</protein>
<keyword evidence="2 5" id="KW-0813">Transport</keyword>
<gene>
    <name evidence="6" type="ORF">PA7_18600</name>
</gene>
<comment type="subcellular location">
    <subcellularLocation>
        <location evidence="1">Cell envelope</location>
    </subcellularLocation>
</comment>
<dbReference type="GO" id="GO:0007155">
    <property type="term" value="P:cell adhesion"/>
    <property type="evidence" value="ECO:0007669"/>
    <property type="project" value="InterPro"/>
</dbReference>
<organism evidence="6 7">
    <name type="scientific">Pseudonocardia asaccharolytica DSM 44247 = NBRC 16224</name>
    <dbReference type="NCBI Taxonomy" id="1123024"/>
    <lineage>
        <taxon>Bacteria</taxon>
        <taxon>Bacillati</taxon>
        <taxon>Actinomycetota</taxon>
        <taxon>Actinomycetes</taxon>
        <taxon>Pseudonocardiales</taxon>
        <taxon>Pseudonocardiaceae</taxon>
        <taxon>Pseudonocardia</taxon>
    </lineage>
</organism>
<comment type="similarity">
    <text evidence="5">Belongs to the bacterial solute-binding protein 9 family.</text>
</comment>
<dbReference type="GO" id="GO:0046872">
    <property type="term" value="F:metal ion binding"/>
    <property type="evidence" value="ECO:0007669"/>
    <property type="project" value="UniProtKB-KW"/>
</dbReference>
<dbReference type="InterPro" id="IPR050492">
    <property type="entry name" value="Bact_metal-bind_prot9"/>
</dbReference>
<dbReference type="InterPro" id="IPR006128">
    <property type="entry name" value="Lipoprotein_PsaA-like"/>
</dbReference>
<evidence type="ECO:0008006" key="8">
    <source>
        <dbReference type="Google" id="ProtNLM"/>
    </source>
</evidence>
<evidence type="ECO:0000256" key="3">
    <source>
        <dbReference type="ARBA" id="ARBA00022723"/>
    </source>
</evidence>
<dbReference type="InterPro" id="IPR006127">
    <property type="entry name" value="ZnuA-like"/>
</dbReference>
<keyword evidence="3" id="KW-0479">Metal-binding</keyword>
<dbReference type="STRING" id="1123024.GCA_000423625_03228"/>
<evidence type="ECO:0000256" key="5">
    <source>
        <dbReference type="RuleBase" id="RU003512"/>
    </source>
</evidence>